<evidence type="ECO:0000313" key="3">
    <source>
        <dbReference type="EMBL" id="ELU37227.1"/>
    </source>
</evidence>
<name>L8WKF0_THACA</name>
<evidence type="ECO:0000313" key="4">
    <source>
        <dbReference type="Proteomes" id="UP000011668"/>
    </source>
</evidence>
<dbReference type="InterPro" id="IPR015943">
    <property type="entry name" value="WD40/YVTN_repeat-like_dom_sf"/>
</dbReference>
<feature type="region of interest" description="Disordered" evidence="1">
    <location>
        <begin position="258"/>
        <end position="279"/>
    </location>
</feature>
<accession>L8WKF0</accession>
<comment type="caution">
    <text evidence="3">The sequence shown here is derived from an EMBL/GenBank/DDBJ whole genome shotgun (WGS) entry which is preliminary data.</text>
</comment>
<feature type="compositionally biased region" description="Polar residues" evidence="1">
    <location>
        <begin position="915"/>
        <end position="925"/>
    </location>
</feature>
<feature type="compositionally biased region" description="Polar residues" evidence="1">
    <location>
        <begin position="315"/>
        <end position="324"/>
    </location>
</feature>
<dbReference type="OrthoDB" id="25778at2759"/>
<dbReference type="AlphaFoldDB" id="L8WKF0"/>
<dbReference type="InterPro" id="IPR048382">
    <property type="entry name" value="BCAS3_WD40"/>
</dbReference>
<dbReference type="EMBL" id="AFRT01002794">
    <property type="protein sequence ID" value="ELU37227.1"/>
    <property type="molecule type" value="Genomic_DNA"/>
</dbReference>
<evidence type="ECO:0000259" key="2">
    <source>
        <dbReference type="Pfam" id="PF21034"/>
    </source>
</evidence>
<protein>
    <recommendedName>
        <fullName evidence="2">BCAS3 WD40 domain-containing protein</fullName>
    </recommendedName>
</protein>
<feature type="region of interest" description="Disordered" evidence="1">
    <location>
        <begin position="308"/>
        <end position="370"/>
    </location>
</feature>
<dbReference type="Pfam" id="PF21034">
    <property type="entry name" value="BCAS3_WD40"/>
    <property type="match status" value="1"/>
</dbReference>
<feature type="compositionally biased region" description="Pro residues" evidence="1">
    <location>
        <begin position="259"/>
        <end position="270"/>
    </location>
</feature>
<feature type="compositionally biased region" description="Low complexity" evidence="1">
    <location>
        <begin position="338"/>
        <end position="348"/>
    </location>
</feature>
<reference evidence="3 4" key="1">
    <citation type="journal article" date="2013" name="Nat. Commun.">
        <title>The evolution and pathogenic mechanisms of the rice sheath blight pathogen.</title>
        <authorList>
            <person name="Zheng A."/>
            <person name="Lin R."/>
            <person name="Xu L."/>
            <person name="Qin P."/>
            <person name="Tang C."/>
            <person name="Ai P."/>
            <person name="Zhang D."/>
            <person name="Liu Y."/>
            <person name="Sun Z."/>
            <person name="Feng H."/>
            <person name="Wang Y."/>
            <person name="Chen Y."/>
            <person name="Liang X."/>
            <person name="Fu R."/>
            <person name="Li Q."/>
            <person name="Zhang J."/>
            <person name="Yu X."/>
            <person name="Xie Z."/>
            <person name="Ding L."/>
            <person name="Guan P."/>
            <person name="Tang J."/>
            <person name="Liang Y."/>
            <person name="Wang S."/>
            <person name="Deng Q."/>
            <person name="Li S."/>
            <person name="Zhu J."/>
            <person name="Wang L."/>
            <person name="Liu H."/>
            <person name="Li P."/>
        </authorList>
    </citation>
    <scope>NUCLEOTIDE SEQUENCE [LARGE SCALE GENOMIC DNA]</scope>
    <source>
        <strain evidence="4">AG-1 IA</strain>
    </source>
</reference>
<dbReference type="GO" id="GO:0042594">
    <property type="term" value="P:response to starvation"/>
    <property type="evidence" value="ECO:0007669"/>
    <property type="project" value="TreeGrafter"/>
</dbReference>
<sequence length="1181" mass="128087">MFAIQYLLGERHTLSLLGTRQLNHLFRSEQSTLESLSSAFRGLGSMTRASTQPSRTTTYAPFSPTSPTFSNNLMLSDDDGGPDEAFYTNRLSLDMSGNEHIIWSGWDRVWWNDQNTPRGGIQVWDCTHEQVREVLNLLSPTIGGAVIGAAIIPTPVSSQDDIYSEERPLLGILTSRPDELLIYSLRNHTVLKRHQFTSPQAIQTSDQFIVIVRNQSTVAPPALHILNSVTLDHLSTISAPHVALPVFALSRRVLAYASGPPPPSTSPTPTPSSTSPSKVQADISMAIEGARKVGVGMWSGVKSLLGENIPRSPSAHPTTLHSPTPMSPPLTGSPHMYSRSAPSESSYSTGSPLPRVTISGSGDSRPPVSQGHVTVVDLEPLLSGSQSPRRIVQHHATPGQGVSILSFSSAGNLLAVTGADGIFVRIFEVRPKGRYSKGGPRLTKRDELNELEERDTGSLWHWYDLQRGLTRRRVTNVVWSADSKWITVATVRGTLHIFAINPYGGAPSGASHLLGSGRIANMTQLPKAPISLSPILRIHMPSGVTTSHTQPQAKGVPVTVTFGRPSKPDDDSAVQDIFILNRATGELMLKQCIVRMQSASAIERSMQASISLPNALSNSVAGTGVSALSSMMRGGVGAVLGERGADDLVLGGVEGPAKTWGIVKREREWGEIRKALEPTKVDGITGKKAKSSGSEWLSQAELSTCTRSSKLLSGPIYLSHQFAFYGLIVDWQALLQQHHFNIPSTKINVRREVSVRPIAESGSEGAFLGSGTDDIFGTSSSLDAPLASALKASLSPTSASQAPIPSFPNAYSGGKSTTWNDPVRRLSRLSDGLGQGLGSLKREIGKVRPSSGSGERRQRLPKSPASPEDSTPGTKLEFDDDALFEADEDLPPGNIEEPTDGANLRPSREDDASRSAESGSGSVPSTVPDMTMLASPDVTGDWPGDGDSFRGEEEDYIQAREEDNRFDDLVGKYTYANVSTSGSRVFDSWPYGRGAGRTQDDYGKRYFQEEEAEEEALKWYAGQGWCPDQTVYILPFRRSFTTDRDNPTPNLMSAVSLPPLLHALLHITDDIGAMGLVWAYWAFPIDINRRVHQLVQLSQIKMVHGLTEELDQERRHDATKRGSYDHYPDVLLVDPLKLVSLQSSLQSKVAQCIGRETGVDVAAMHHKLATHRVKTWAGCSN</sequence>
<keyword evidence="4" id="KW-1185">Reference proteome</keyword>
<evidence type="ECO:0000256" key="1">
    <source>
        <dbReference type="SAM" id="MobiDB-lite"/>
    </source>
</evidence>
<dbReference type="GO" id="GO:0005737">
    <property type="term" value="C:cytoplasm"/>
    <property type="evidence" value="ECO:0007669"/>
    <property type="project" value="TreeGrafter"/>
</dbReference>
<feature type="region of interest" description="Disordered" evidence="1">
    <location>
        <begin position="795"/>
        <end position="950"/>
    </location>
</feature>
<dbReference type="Gene3D" id="2.130.10.10">
    <property type="entry name" value="YVTN repeat-like/Quinoprotein amine dehydrogenase"/>
    <property type="match status" value="1"/>
</dbReference>
<dbReference type="Proteomes" id="UP000011668">
    <property type="component" value="Unassembled WGS sequence"/>
</dbReference>
<dbReference type="InterPro" id="IPR036322">
    <property type="entry name" value="WD40_repeat_dom_sf"/>
</dbReference>
<dbReference type="STRING" id="983506.L8WKF0"/>
<dbReference type="GO" id="GO:0006914">
    <property type="term" value="P:autophagy"/>
    <property type="evidence" value="ECO:0007669"/>
    <property type="project" value="InterPro"/>
</dbReference>
<dbReference type="HOGENOM" id="CLU_273007_0_0_1"/>
<organism evidence="3 4">
    <name type="scientific">Thanatephorus cucumeris (strain AG1-IA)</name>
    <name type="common">Rice sheath blight fungus</name>
    <name type="synonym">Rhizoctonia solani</name>
    <dbReference type="NCBI Taxonomy" id="983506"/>
    <lineage>
        <taxon>Eukaryota</taxon>
        <taxon>Fungi</taxon>
        <taxon>Dikarya</taxon>
        <taxon>Basidiomycota</taxon>
        <taxon>Agaricomycotina</taxon>
        <taxon>Agaricomycetes</taxon>
        <taxon>Cantharellales</taxon>
        <taxon>Ceratobasidiaceae</taxon>
        <taxon>Rhizoctonia</taxon>
        <taxon>Rhizoctonia solani AG-1</taxon>
    </lineage>
</organism>
<feature type="domain" description="BCAS3 WD40" evidence="2">
    <location>
        <begin position="365"/>
        <end position="521"/>
    </location>
</feature>
<dbReference type="SUPFAM" id="SSF50978">
    <property type="entry name" value="WD40 repeat-like"/>
    <property type="match status" value="1"/>
</dbReference>
<feature type="compositionally biased region" description="Acidic residues" evidence="1">
    <location>
        <begin position="878"/>
        <end position="890"/>
    </location>
</feature>
<dbReference type="PANTHER" id="PTHR13268:SF0">
    <property type="entry name" value="BCAS3 MICROTUBULE ASSOCIATED CELL MIGRATION FACTOR"/>
    <property type="match status" value="1"/>
</dbReference>
<gene>
    <name evidence="3" type="ORF">AG1IA_08742</name>
</gene>
<dbReference type="PANTHER" id="PTHR13268">
    <property type="entry name" value="BREAST CARCINOMA AMPLIFIED SEQUENCE 3"/>
    <property type="match status" value="1"/>
</dbReference>
<dbReference type="InterPro" id="IPR045142">
    <property type="entry name" value="BCAS3-like"/>
</dbReference>
<proteinExistence type="predicted"/>